<evidence type="ECO:0000313" key="1">
    <source>
        <dbReference type="EMBL" id="MPM31983.1"/>
    </source>
</evidence>
<proteinExistence type="predicted"/>
<gene>
    <name evidence="1" type="ORF">SDC9_78540</name>
</gene>
<accession>A0A644YZS3</accession>
<protein>
    <submittedName>
        <fullName evidence="1">Uncharacterized protein</fullName>
    </submittedName>
</protein>
<reference evidence="1" key="1">
    <citation type="submission" date="2019-08" db="EMBL/GenBank/DDBJ databases">
        <authorList>
            <person name="Kucharzyk K."/>
            <person name="Murdoch R.W."/>
            <person name="Higgins S."/>
            <person name="Loffler F."/>
        </authorList>
    </citation>
    <scope>NUCLEOTIDE SEQUENCE</scope>
</reference>
<comment type="caution">
    <text evidence="1">The sequence shown here is derived from an EMBL/GenBank/DDBJ whole genome shotgun (WGS) entry which is preliminary data.</text>
</comment>
<name>A0A644YZS3_9ZZZZ</name>
<organism evidence="1">
    <name type="scientific">bioreactor metagenome</name>
    <dbReference type="NCBI Taxonomy" id="1076179"/>
    <lineage>
        <taxon>unclassified sequences</taxon>
        <taxon>metagenomes</taxon>
        <taxon>ecological metagenomes</taxon>
    </lineage>
</organism>
<sequence length="51" mass="5773">MKTIFTFVPPFNTFLIATLTTGRNTIIETNKMDGAVFDCPHRLALLQTLRC</sequence>
<dbReference type="AlphaFoldDB" id="A0A644YZS3"/>
<dbReference type="EMBL" id="VSSQ01006231">
    <property type="protein sequence ID" value="MPM31983.1"/>
    <property type="molecule type" value="Genomic_DNA"/>
</dbReference>